<evidence type="ECO:0000256" key="1">
    <source>
        <dbReference type="ARBA" id="ARBA00008987"/>
    </source>
</evidence>
<dbReference type="GO" id="GO:0015035">
    <property type="term" value="F:protein-disulfide reductase activity"/>
    <property type="evidence" value="ECO:0007669"/>
    <property type="project" value="UniProtKB-UniRule"/>
</dbReference>
<dbReference type="InterPro" id="IPR005746">
    <property type="entry name" value="Thioredoxin"/>
</dbReference>
<keyword evidence="3" id="KW-0479">Metal-binding</keyword>
<evidence type="ECO:0000256" key="3">
    <source>
        <dbReference type="ARBA" id="ARBA00022723"/>
    </source>
</evidence>
<dbReference type="Proteomes" id="UP000005695">
    <property type="component" value="Unassembled WGS sequence"/>
</dbReference>
<evidence type="ECO:0000256" key="5">
    <source>
        <dbReference type="ARBA" id="ARBA00023157"/>
    </source>
</evidence>
<dbReference type="PANTHER" id="PTHR45663:SF11">
    <property type="entry name" value="GEO12009P1"/>
    <property type="match status" value="1"/>
</dbReference>
<protein>
    <recommendedName>
        <fullName evidence="7">Thioredoxin</fullName>
    </recommendedName>
</protein>
<dbReference type="FunFam" id="3.40.30.10:FF:000001">
    <property type="entry name" value="Thioredoxin"/>
    <property type="match status" value="1"/>
</dbReference>
<sequence length="144" mass="15817">MSQLIHLICAACGAINRIPGERVAAQPQCGRCHKPLFSAAPLTLGERSFQRYLEKDDLPLLVDFWAPWCGPCKAMAPQFASAAGQLEPALRLAKVNTEAEQALAARYQIRSIPTLVLFKQGKEVNRHSGAMTAAQITQWVKPHL</sequence>
<dbReference type="NCBIfam" id="NF008229">
    <property type="entry name" value="PRK10996.1"/>
    <property type="match status" value="1"/>
</dbReference>
<dbReference type="Pfam" id="PF21352">
    <property type="entry name" value="Zn_ribbon_Thio2"/>
    <property type="match status" value="1"/>
</dbReference>
<dbReference type="EMBL" id="AAEW02000004">
    <property type="protein sequence ID" value="EAT16513.1"/>
    <property type="molecule type" value="Genomic_DNA"/>
</dbReference>
<dbReference type="PRINTS" id="PR00421">
    <property type="entry name" value="THIOREDOXIN"/>
</dbReference>
<dbReference type="PROSITE" id="PS00194">
    <property type="entry name" value="THIOREDOXIN_1"/>
    <property type="match status" value="1"/>
</dbReference>
<gene>
    <name evidence="9" type="ORF">Dace_2608</name>
</gene>
<dbReference type="CDD" id="cd02947">
    <property type="entry name" value="TRX_family"/>
    <property type="match status" value="1"/>
</dbReference>
<comment type="caution">
    <text evidence="9">The sequence shown here is derived from an EMBL/GenBank/DDBJ whole genome shotgun (WGS) entry which is preliminary data.</text>
</comment>
<keyword evidence="4" id="KW-0249">Electron transport</keyword>
<dbReference type="InterPro" id="IPR013766">
    <property type="entry name" value="Thioredoxin_domain"/>
</dbReference>
<dbReference type="NCBIfam" id="TIGR01068">
    <property type="entry name" value="thioredoxin"/>
    <property type="match status" value="1"/>
</dbReference>
<keyword evidence="5" id="KW-1015">Disulfide bond</keyword>
<name>Q1K2C6_DESA6</name>
<evidence type="ECO:0000256" key="2">
    <source>
        <dbReference type="ARBA" id="ARBA00022448"/>
    </source>
</evidence>
<dbReference type="SUPFAM" id="SSF52833">
    <property type="entry name" value="Thioredoxin-like"/>
    <property type="match status" value="1"/>
</dbReference>
<dbReference type="InterPro" id="IPR036249">
    <property type="entry name" value="Thioredoxin-like_sf"/>
</dbReference>
<keyword evidence="2" id="KW-0813">Transport</keyword>
<evidence type="ECO:0000256" key="7">
    <source>
        <dbReference type="NCBIfam" id="TIGR01068"/>
    </source>
</evidence>
<evidence type="ECO:0000313" key="9">
    <source>
        <dbReference type="EMBL" id="EAT16513.1"/>
    </source>
</evidence>
<dbReference type="PANTHER" id="PTHR45663">
    <property type="entry name" value="GEO12009P1"/>
    <property type="match status" value="1"/>
</dbReference>
<keyword evidence="6" id="KW-0676">Redox-active center</keyword>
<reference evidence="9" key="2">
    <citation type="submission" date="2006-05" db="EMBL/GenBank/DDBJ databases">
        <title>Sequencing of the draft genome and assembly of Desulfuromonas acetoxidans DSM 684.</title>
        <authorList>
            <consortium name="US DOE Joint Genome Institute (JGI-PGF)"/>
            <person name="Copeland A."/>
            <person name="Lucas S."/>
            <person name="Lapidus A."/>
            <person name="Barry K."/>
            <person name="Detter J.C."/>
            <person name="Glavina del Rio T."/>
            <person name="Hammon N."/>
            <person name="Israni S."/>
            <person name="Dalin E."/>
            <person name="Tice H."/>
            <person name="Bruce D."/>
            <person name="Pitluck S."/>
            <person name="Richardson P."/>
        </authorList>
    </citation>
    <scope>NUCLEOTIDE SEQUENCE [LARGE SCALE GENOMIC DNA]</scope>
    <source>
        <strain evidence="9">DSM 684</strain>
    </source>
</reference>
<evidence type="ECO:0000259" key="8">
    <source>
        <dbReference type="PROSITE" id="PS51352"/>
    </source>
</evidence>
<evidence type="ECO:0000256" key="4">
    <source>
        <dbReference type="ARBA" id="ARBA00022982"/>
    </source>
</evidence>
<dbReference type="PROSITE" id="PS51352">
    <property type="entry name" value="THIOREDOXIN_2"/>
    <property type="match status" value="1"/>
</dbReference>
<feature type="domain" description="Thioredoxin" evidence="8">
    <location>
        <begin position="28"/>
        <end position="144"/>
    </location>
</feature>
<accession>Q1K2C6</accession>
<dbReference type="GO" id="GO:0046872">
    <property type="term" value="F:metal ion binding"/>
    <property type="evidence" value="ECO:0007669"/>
    <property type="project" value="UniProtKB-KW"/>
</dbReference>
<dbReference type="Gene3D" id="2.30.30.380">
    <property type="entry name" value="Zn-finger domain of Sec23/24"/>
    <property type="match status" value="1"/>
</dbReference>
<evidence type="ECO:0000256" key="6">
    <source>
        <dbReference type="ARBA" id="ARBA00023284"/>
    </source>
</evidence>
<dbReference type="InterPro" id="IPR017937">
    <property type="entry name" value="Thioredoxin_CS"/>
</dbReference>
<dbReference type="Gene3D" id="3.40.30.10">
    <property type="entry name" value="Glutaredoxin"/>
    <property type="match status" value="1"/>
</dbReference>
<dbReference type="RefSeq" id="WP_005998487.1">
    <property type="nucleotide sequence ID" value="NZ_AAEW02000004.1"/>
</dbReference>
<evidence type="ECO:0000313" key="10">
    <source>
        <dbReference type="Proteomes" id="UP000005695"/>
    </source>
</evidence>
<proteinExistence type="inferred from homology"/>
<comment type="similarity">
    <text evidence="1">Belongs to the thioredoxin family.</text>
</comment>
<dbReference type="GO" id="GO:0045454">
    <property type="term" value="P:cell redox homeostasis"/>
    <property type="evidence" value="ECO:0007669"/>
    <property type="project" value="TreeGrafter"/>
</dbReference>
<dbReference type="AlphaFoldDB" id="Q1K2C6"/>
<dbReference type="GO" id="GO:0005829">
    <property type="term" value="C:cytosol"/>
    <property type="evidence" value="ECO:0007669"/>
    <property type="project" value="TreeGrafter"/>
</dbReference>
<reference evidence="9" key="1">
    <citation type="submission" date="2006-05" db="EMBL/GenBank/DDBJ databases">
        <title>Annotation of the draft genome assembly of Desulfuromonas acetoxidans DSM 684.</title>
        <authorList>
            <consortium name="US DOE Joint Genome Institute (JGI-ORNL)"/>
            <person name="Larimer F."/>
            <person name="Land M."/>
            <person name="Hauser L."/>
        </authorList>
    </citation>
    <scope>NUCLEOTIDE SEQUENCE [LARGE SCALE GENOMIC DNA]</scope>
    <source>
        <strain evidence="9">DSM 684</strain>
    </source>
</reference>
<dbReference type="Pfam" id="PF00085">
    <property type="entry name" value="Thioredoxin"/>
    <property type="match status" value="1"/>
</dbReference>
<organism evidence="9 10">
    <name type="scientific">Desulfuromonas acetoxidans (strain DSM 684 / 11070)</name>
    <dbReference type="NCBI Taxonomy" id="281689"/>
    <lineage>
        <taxon>Bacteria</taxon>
        <taxon>Pseudomonadati</taxon>
        <taxon>Thermodesulfobacteriota</taxon>
        <taxon>Desulfuromonadia</taxon>
        <taxon>Desulfuromonadales</taxon>
        <taxon>Desulfuromonadaceae</taxon>
        <taxon>Desulfuromonas</taxon>
    </lineage>
</organism>
<keyword evidence="10" id="KW-1185">Reference proteome</keyword>
<dbReference type="OrthoDB" id="9790390at2"/>
<dbReference type="InterPro" id="IPR049299">
    <property type="entry name" value="Thio2_N"/>
</dbReference>